<evidence type="ECO:0000256" key="6">
    <source>
        <dbReference type="ARBA" id="ARBA00022989"/>
    </source>
</evidence>
<dbReference type="FunFam" id="2.60.40.10:FF:000852">
    <property type="entry name" value="brother of CDO isoform X1"/>
    <property type="match status" value="1"/>
</dbReference>
<dbReference type="GO" id="GO:0098609">
    <property type="term" value="P:cell-cell adhesion"/>
    <property type="evidence" value="ECO:0007669"/>
    <property type="project" value="TreeGrafter"/>
</dbReference>
<dbReference type="InterPro" id="IPR013783">
    <property type="entry name" value="Ig-like_fold"/>
</dbReference>
<keyword evidence="9" id="KW-0325">Glycoprotein</keyword>
<dbReference type="InterPro" id="IPR007110">
    <property type="entry name" value="Ig-like_dom"/>
</dbReference>
<dbReference type="Proteomes" id="UP000532437">
    <property type="component" value="Unassembled WGS sequence"/>
</dbReference>
<organism evidence="17 18">
    <name type="scientific">Erythrocercus mccallii</name>
    <dbReference type="NCBI Taxonomy" id="107208"/>
    <lineage>
        <taxon>Eukaryota</taxon>
        <taxon>Metazoa</taxon>
        <taxon>Chordata</taxon>
        <taxon>Craniata</taxon>
        <taxon>Vertebrata</taxon>
        <taxon>Euteleostomi</taxon>
        <taxon>Archelosauria</taxon>
        <taxon>Archosauria</taxon>
        <taxon>Dinosauria</taxon>
        <taxon>Saurischia</taxon>
        <taxon>Theropoda</taxon>
        <taxon>Coelurosauria</taxon>
        <taxon>Aves</taxon>
        <taxon>Neognathae</taxon>
        <taxon>Neoaves</taxon>
        <taxon>Telluraves</taxon>
        <taxon>Australaves</taxon>
        <taxon>Passeriformes</taxon>
        <taxon>Corvoidea</taxon>
        <taxon>Dicruridae</taxon>
        <taxon>Erythrocercus</taxon>
    </lineage>
</organism>
<dbReference type="CDD" id="cd00063">
    <property type="entry name" value="FN3"/>
    <property type="match status" value="3"/>
</dbReference>
<comment type="subcellular location">
    <subcellularLocation>
        <location evidence="1">Membrane</location>
        <topology evidence="1">Single-pass type I membrane protein</topology>
    </subcellularLocation>
</comment>
<evidence type="ECO:0000256" key="7">
    <source>
        <dbReference type="ARBA" id="ARBA00023136"/>
    </source>
</evidence>
<dbReference type="Pfam" id="PF16625">
    <property type="entry name" value="ISET-FN3_linker"/>
    <property type="match status" value="1"/>
</dbReference>
<proteinExistence type="predicted"/>
<dbReference type="Pfam" id="PF13927">
    <property type="entry name" value="Ig_3"/>
    <property type="match status" value="1"/>
</dbReference>
<keyword evidence="8" id="KW-1015">Disulfide bond</keyword>
<dbReference type="SUPFAM" id="SSF48726">
    <property type="entry name" value="Immunoglobulin"/>
    <property type="match status" value="3"/>
</dbReference>
<keyword evidence="2 13" id="KW-0812">Transmembrane</keyword>
<dbReference type="GO" id="GO:0030424">
    <property type="term" value="C:axon"/>
    <property type="evidence" value="ECO:0007669"/>
    <property type="project" value="TreeGrafter"/>
</dbReference>
<evidence type="ECO:0000256" key="2">
    <source>
        <dbReference type="ARBA" id="ARBA00022692"/>
    </source>
</evidence>
<feature type="transmembrane region" description="Helical" evidence="13">
    <location>
        <begin position="839"/>
        <end position="862"/>
    </location>
</feature>
<dbReference type="Gene3D" id="2.60.40.10">
    <property type="entry name" value="Immunoglobulins"/>
    <property type="match status" value="6"/>
</dbReference>
<protein>
    <recommendedName>
        <fullName evidence="11">Brother of CDO</fullName>
    </recommendedName>
</protein>
<dbReference type="InterPro" id="IPR003598">
    <property type="entry name" value="Ig_sub2"/>
</dbReference>
<evidence type="ECO:0000256" key="4">
    <source>
        <dbReference type="ARBA" id="ARBA00022737"/>
    </source>
</evidence>
<evidence type="ECO:0000313" key="17">
    <source>
        <dbReference type="EMBL" id="NWT53144.1"/>
    </source>
</evidence>
<evidence type="ECO:0000256" key="9">
    <source>
        <dbReference type="ARBA" id="ARBA00023180"/>
    </source>
</evidence>
<evidence type="ECO:0000256" key="14">
    <source>
        <dbReference type="SAM" id="SignalP"/>
    </source>
</evidence>
<feature type="region of interest" description="Disordered" evidence="12">
    <location>
        <begin position="1072"/>
        <end position="1096"/>
    </location>
</feature>
<dbReference type="InterPro" id="IPR036179">
    <property type="entry name" value="Ig-like_dom_sf"/>
</dbReference>
<keyword evidence="10" id="KW-0393">Immunoglobulin domain</keyword>
<dbReference type="InterPro" id="IPR003961">
    <property type="entry name" value="FN3_dom"/>
</dbReference>
<feature type="non-terminal residue" evidence="17">
    <location>
        <position position="1096"/>
    </location>
</feature>
<feature type="domain" description="Ig-like" evidence="15">
    <location>
        <begin position="222"/>
        <end position="291"/>
    </location>
</feature>
<keyword evidence="6 13" id="KW-1133">Transmembrane helix</keyword>
<dbReference type="FunFam" id="2.60.40.10:FF:001263">
    <property type="entry name" value="brother of CDO isoform X1"/>
    <property type="match status" value="1"/>
</dbReference>
<dbReference type="PANTHER" id="PTHR44170">
    <property type="entry name" value="PROTEIN SIDEKICK"/>
    <property type="match status" value="1"/>
</dbReference>
<dbReference type="FunFam" id="2.60.40.10:FF:000655">
    <property type="entry name" value="brother of CDO isoform X1"/>
    <property type="match status" value="1"/>
</dbReference>
<comment type="caution">
    <text evidence="17">The sequence shown here is derived from an EMBL/GenBank/DDBJ whole genome shotgun (WGS) entry which is preliminary data.</text>
</comment>
<dbReference type="FunFam" id="2.60.40.10:FF:000352">
    <property type="entry name" value="Cell adhesion molecule-related/down-regulated by oncogenes"/>
    <property type="match status" value="1"/>
</dbReference>
<keyword evidence="3 14" id="KW-0732">Signal</keyword>
<dbReference type="GO" id="GO:0007411">
    <property type="term" value="P:axon guidance"/>
    <property type="evidence" value="ECO:0007669"/>
    <property type="project" value="TreeGrafter"/>
</dbReference>
<sequence length="1096" mass="120021">MAMTRGRKRPMSPIPCLVLAAASCFAKLTELAAGLTLPAPQFTPSRLGAGCRWTQAMKQWPLVALPPKQKKGKKSEGEKALLSQHGWDWQCSICLSAAPPGQWLVDEDLLHCDLKDFKFDGQHVIEVDEGNTAVIACDLPESHPKAQVRYSVKQEWLEASRDNYLIMPSGNLQIVNASQEDEGTYKCAAYNPVTQEVKTSVSSERLRVRRSTAEAARIIYPPEAQTIIVTKGQSLILECVASGIPPPRVTWAKDGSGVSAYNKTRFLLSNLLIDPTSEEDSGTYSCTADNGVGEAGAAFIFYNVQVFEPPEVTMELSQQIIPWGQSAKFTCKVRGNPQPSVMWLRNAVPLSGSHRLRLSRRALRLLSVGPEDEGIYQCMAENEVGSAQAMVQLRTARPGAPLSPGQDAQLDSAQPPTPPSRDSSLKLPLDKAGLPKPGTTPLAASPQCAANKELVTPPEAPIILSSPRTSKTDSYELVWRPRPDSRAPILYYVVKHRKVTNASDSWAVKDVPASQHRLTLTRLDPGSLYEVEMAAHNCAGEGQTAMVTFRTGRRPKPEIVASKEQQIQRDDPGTSTQSSNQADNSRLSPPEAPDRPTISMASETSVYVTWIPRGNGGFPIQSFRVEYKKLKKLGDWVLATSDIPPSRLSVEIPGLEKGTSYKFRVRALNILGESEPSAASRPYVVSGYSNRVYERPVAGPYITFTDAINETTIMLKWMYIPASNNNTPIHGFYIYYRPTDSDNDSDYKKDVVEGDRYWHSISHLQPETSYDIKMQCFNEGGESEFSNVMICETKARKSLGLPGRLPPSTVPPQQRPPLSGGHSGLGTGAMVARSSDLPYLIVGVVLGSIVLLIVAFIPFCLWRAWSKQKQTIDMSFPGAGLLVSSCQYTMVPLRGISAPRANGHPFVNGQPYASRAHLNGICASAGVGYTSTKARDYSPDEVPQSHEETNALLQARVLQNGSAQQDYQPSRLPSSRTEDSSFLYSLPDDSTHQLLQPQDDCPHLQEHFVGLHHPVMGSKVGGPSLDARRDTLFHQGSPCCLGLVPVEEVERLDCCQSRGDLHAQNPVISSLGQDLPRHLNSSPPPLRPLETHPPTS</sequence>
<feature type="region of interest" description="Disordered" evidence="12">
    <location>
        <begin position="549"/>
        <end position="598"/>
    </location>
</feature>
<dbReference type="PROSITE" id="PS51257">
    <property type="entry name" value="PROKAR_LIPOPROTEIN"/>
    <property type="match status" value="1"/>
</dbReference>
<gene>
    <name evidence="17" type="primary">Boc</name>
    <name evidence="17" type="ORF">ERYMCC_R12069</name>
</gene>
<reference evidence="17 18" key="1">
    <citation type="submission" date="2019-09" db="EMBL/GenBank/DDBJ databases">
        <title>Bird 10,000 Genomes (B10K) Project - Family phase.</title>
        <authorList>
            <person name="Zhang G."/>
        </authorList>
    </citation>
    <scope>NUCLEOTIDE SEQUENCE [LARGE SCALE GENOMIC DNA]</scope>
    <source>
        <strain evidence="17">B10K-DU-002-60</strain>
        <tissue evidence="17">Muscle</tissue>
    </source>
</reference>
<evidence type="ECO:0000259" key="15">
    <source>
        <dbReference type="PROSITE" id="PS50835"/>
    </source>
</evidence>
<dbReference type="InterPro" id="IPR003599">
    <property type="entry name" value="Ig_sub"/>
</dbReference>
<dbReference type="Pfam" id="PF00041">
    <property type="entry name" value="fn3"/>
    <property type="match status" value="3"/>
</dbReference>
<dbReference type="SMART" id="SM00060">
    <property type="entry name" value="FN3"/>
    <property type="match status" value="3"/>
</dbReference>
<accession>A0A7K5PDR8</accession>
<keyword evidence="18" id="KW-1185">Reference proteome</keyword>
<name>A0A7K5PDR8_9CORV</name>
<evidence type="ECO:0000313" key="18">
    <source>
        <dbReference type="Proteomes" id="UP000532437"/>
    </source>
</evidence>
<dbReference type="FunFam" id="2.60.40.10:FF:000205">
    <property type="entry name" value="Cell adhesion associated, oncogene regulated"/>
    <property type="match status" value="1"/>
</dbReference>
<dbReference type="SUPFAM" id="SSF49265">
    <property type="entry name" value="Fibronectin type III"/>
    <property type="match status" value="2"/>
</dbReference>
<feature type="compositionally biased region" description="Polar residues" evidence="12">
    <location>
        <begin position="963"/>
        <end position="983"/>
    </location>
</feature>
<dbReference type="PROSITE" id="PS50853">
    <property type="entry name" value="FN3"/>
    <property type="match status" value="3"/>
</dbReference>
<dbReference type="GO" id="GO:0016020">
    <property type="term" value="C:membrane"/>
    <property type="evidence" value="ECO:0007669"/>
    <property type="project" value="UniProtKB-SubCell"/>
</dbReference>
<feature type="domain" description="Ig-like" evidence="15">
    <location>
        <begin position="310"/>
        <end position="394"/>
    </location>
</feature>
<dbReference type="InterPro" id="IPR036116">
    <property type="entry name" value="FN3_sf"/>
</dbReference>
<dbReference type="PANTHER" id="PTHR44170:SF3">
    <property type="entry name" value="BROTHER OF CDO"/>
    <property type="match status" value="1"/>
</dbReference>
<evidence type="ECO:0000256" key="13">
    <source>
        <dbReference type="SAM" id="Phobius"/>
    </source>
</evidence>
<feature type="domain" description="Ig-like" evidence="15">
    <location>
        <begin position="126"/>
        <end position="202"/>
    </location>
</feature>
<keyword evidence="7 13" id="KW-0472">Membrane</keyword>
<feature type="domain" description="Fibronectin type-III" evidence="16">
    <location>
        <begin position="592"/>
        <end position="687"/>
    </location>
</feature>
<keyword evidence="4" id="KW-0677">Repeat</keyword>
<feature type="domain" description="Fibronectin type-III" evidence="16">
    <location>
        <begin position="457"/>
        <end position="555"/>
    </location>
</feature>
<dbReference type="AlphaFoldDB" id="A0A7K5PDR8"/>
<dbReference type="Pfam" id="PF07679">
    <property type="entry name" value="I-set"/>
    <property type="match status" value="2"/>
</dbReference>
<feature type="region of interest" description="Disordered" evidence="12">
    <location>
        <begin position="963"/>
        <end position="988"/>
    </location>
</feature>
<feature type="region of interest" description="Disordered" evidence="12">
    <location>
        <begin position="802"/>
        <end position="825"/>
    </location>
</feature>
<keyword evidence="5" id="KW-0130">Cell adhesion</keyword>
<evidence type="ECO:0000256" key="5">
    <source>
        <dbReference type="ARBA" id="ARBA00022889"/>
    </source>
</evidence>
<dbReference type="FunFam" id="2.60.40.10:FF:000327">
    <property type="entry name" value="Cell adhesion associated, oncogene regulated"/>
    <property type="match status" value="1"/>
</dbReference>
<dbReference type="PROSITE" id="PS50835">
    <property type="entry name" value="IG_LIKE"/>
    <property type="match status" value="3"/>
</dbReference>
<feature type="chain" id="PRO_5029562925" description="Brother of CDO" evidence="14">
    <location>
        <begin position="27"/>
        <end position="1096"/>
    </location>
</feature>
<evidence type="ECO:0000256" key="8">
    <source>
        <dbReference type="ARBA" id="ARBA00023157"/>
    </source>
</evidence>
<feature type="compositionally biased region" description="Pro residues" evidence="12">
    <location>
        <begin position="804"/>
        <end position="815"/>
    </location>
</feature>
<evidence type="ECO:0000259" key="16">
    <source>
        <dbReference type="PROSITE" id="PS50853"/>
    </source>
</evidence>
<evidence type="ECO:0000256" key="3">
    <source>
        <dbReference type="ARBA" id="ARBA00022729"/>
    </source>
</evidence>
<feature type="signal peptide" evidence="14">
    <location>
        <begin position="1"/>
        <end position="26"/>
    </location>
</feature>
<dbReference type="EMBL" id="VZRG01000587">
    <property type="protein sequence ID" value="NWT53144.1"/>
    <property type="molecule type" value="Genomic_DNA"/>
</dbReference>
<dbReference type="InterPro" id="IPR013098">
    <property type="entry name" value="Ig_I-set"/>
</dbReference>
<feature type="compositionally biased region" description="Polar residues" evidence="12">
    <location>
        <begin position="573"/>
        <end position="587"/>
    </location>
</feature>
<evidence type="ECO:0000256" key="1">
    <source>
        <dbReference type="ARBA" id="ARBA00004479"/>
    </source>
</evidence>
<evidence type="ECO:0000256" key="11">
    <source>
        <dbReference type="ARBA" id="ARBA00067175"/>
    </source>
</evidence>
<evidence type="ECO:0000256" key="10">
    <source>
        <dbReference type="ARBA" id="ARBA00023319"/>
    </source>
</evidence>
<dbReference type="SMART" id="SM00408">
    <property type="entry name" value="IGc2"/>
    <property type="match status" value="3"/>
</dbReference>
<feature type="domain" description="Fibronectin type-III" evidence="16">
    <location>
        <begin position="696"/>
        <end position="796"/>
    </location>
</feature>
<feature type="non-terminal residue" evidence="17">
    <location>
        <position position="1"/>
    </location>
</feature>
<evidence type="ECO:0000256" key="12">
    <source>
        <dbReference type="SAM" id="MobiDB-lite"/>
    </source>
</evidence>
<feature type="region of interest" description="Disordered" evidence="12">
    <location>
        <begin position="397"/>
        <end position="444"/>
    </location>
</feature>
<dbReference type="SMART" id="SM00409">
    <property type="entry name" value="IG"/>
    <property type="match status" value="3"/>
</dbReference>